<dbReference type="GO" id="GO:0005886">
    <property type="term" value="C:plasma membrane"/>
    <property type="evidence" value="ECO:0007669"/>
    <property type="project" value="UniProtKB-SubCell"/>
</dbReference>
<name>A0A399ESS9_9DEIN</name>
<keyword evidence="10 12" id="KW-0472">Membrane</keyword>
<keyword evidence="11" id="KW-0998">Cell outer membrane</keyword>
<gene>
    <name evidence="14" type="ORF">Mterra_01385</name>
</gene>
<accession>A0A399ESS9</accession>
<dbReference type="Gene3D" id="3.55.40.10">
    <property type="entry name" value="minor pseudopilin epsh domain"/>
    <property type="match status" value="1"/>
</dbReference>
<evidence type="ECO:0000313" key="14">
    <source>
        <dbReference type="EMBL" id="RIH86603.1"/>
    </source>
</evidence>
<dbReference type="Proteomes" id="UP000265715">
    <property type="component" value="Unassembled WGS sequence"/>
</dbReference>
<dbReference type="AlphaFoldDB" id="A0A399ESS9"/>
<dbReference type="OrthoDB" id="26110at2"/>
<keyword evidence="7 12" id="KW-0812">Transmembrane</keyword>
<evidence type="ECO:0000256" key="8">
    <source>
        <dbReference type="ARBA" id="ARBA00022764"/>
    </source>
</evidence>
<dbReference type="InterPro" id="IPR022346">
    <property type="entry name" value="T2SS_GspH"/>
</dbReference>
<dbReference type="RefSeq" id="WP_119314553.1">
    <property type="nucleotide sequence ID" value="NZ_QXDL01000044.1"/>
</dbReference>
<evidence type="ECO:0000256" key="10">
    <source>
        <dbReference type="ARBA" id="ARBA00023136"/>
    </source>
</evidence>
<dbReference type="InterPro" id="IPR012902">
    <property type="entry name" value="N_methyl_site"/>
</dbReference>
<keyword evidence="4" id="KW-1003">Cell membrane</keyword>
<keyword evidence="6" id="KW-0997">Cell inner membrane</keyword>
<evidence type="ECO:0000256" key="7">
    <source>
        <dbReference type="ARBA" id="ARBA00022692"/>
    </source>
</evidence>
<comment type="subcellular location">
    <subcellularLocation>
        <location evidence="2">Cell inner membrane</location>
        <topology evidence="2">Single-pass membrane protein</topology>
    </subcellularLocation>
    <subcellularLocation>
        <location evidence="1">Cell outer membrane</location>
        <topology evidence="1">Single-pass membrane protein</topology>
    </subcellularLocation>
    <subcellularLocation>
        <location evidence="3">Periplasm</location>
    </subcellularLocation>
</comment>
<comment type="caution">
    <text evidence="14">The sequence shown here is derived from an EMBL/GenBank/DDBJ whole genome shotgun (WGS) entry which is preliminary data.</text>
</comment>
<keyword evidence="9 12" id="KW-1133">Transmembrane helix</keyword>
<keyword evidence="5" id="KW-0488">Methylation</keyword>
<dbReference type="Pfam" id="PF07963">
    <property type="entry name" value="N_methyl"/>
    <property type="match status" value="1"/>
</dbReference>
<dbReference type="PROSITE" id="PS00409">
    <property type="entry name" value="PROKAR_NTER_METHYL"/>
    <property type="match status" value="1"/>
</dbReference>
<evidence type="ECO:0000256" key="5">
    <source>
        <dbReference type="ARBA" id="ARBA00022481"/>
    </source>
</evidence>
<dbReference type="GO" id="GO:0009279">
    <property type="term" value="C:cell outer membrane"/>
    <property type="evidence" value="ECO:0007669"/>
    <property type="project" value="UniProtKB-SubCell"/>
</dbReference>
<evidence type="ECO:0000256" key="6">
    <source>
        <dbReference type="ARBA" id="ARBA00022519"/>
    </source>
</evidence>
<evidence type="ECO:0000259" key="13">
    <source>
        <dbReference type="Pfam" id="PF12019"/>
    </source>
</evidence>
<evidence type="ECO:0000256" key="2">
    <source>
        <dbReference type="ARBA" id="ARBA00004377"/>
    </source>
</evidence>
<evidence type="ECO:0000256" key="12">
    <source>
        <dbReference type="SAM" id="Phobius"/>
    </source>
</evidence>
<evidence type="ECO:0000256" key="1">
    <source>
        <dbReference type="ARBA" id="ARBA00004203"/>
    </source>
</evidence>
<protein>
    <submittedName>
        <fullName evidence="14">Type II secretion system protein H</fullName>
    </submittedName>
</protein>
<evidence type="ECO:0000256" key="4">
    <source>
        <dbReference type="ARBA" id="ARBA00022475"/>
    </source>
</evidence>
<organism evidence="14 15">
    <name type="scientific">Calidithermus terrae</name>
    <dbReference type="NCBI Taxonomy" id="1408545"/>
    <lineage>
        <taxon>Bacteria</taxon>
        <taxon>Thermotogati</taxon>
        <taxon>Deinococcota</taxon>
        <taxon>Deinococci</taxon>
        <taxon>Thermales</taxon>
        <taxon>Thermaceae</taxon>
        <taxon>Calidithermus</taxon>
    </lineage>
</organism>
<dbReference type="SUPFAM" id="SSF54523">
    <property type="entry name" value="Pili subunits"/>
    <property type="match status" value="1"/>
</dbReference>
<dbReference type="GO" id="GO:0015627">
    <property type="term" value="C:type II protein secretion system complex"/>
    <property type="evidence" value="ECO:0007669"/>
    <property type="project" value="InterPro"/>
</dbReference>
<dbReference type="GO" id="GO:0042597">
    <property type="term" value="C:periplasmic space"/>
    <property type="evidence" value="ECO:0007669"/>
    <property type="project" value="UniProtKB-SubCell"/>
</dbReference>
<dbReference type="Pfam" id="PF12019">
    <property type="entry name" value="GspH"/>
    <property type="match status" value="1"/>
</dbReference>
<proteinExistence type="predicted"/>
<dbReference type="EMBL" id="QXDL01000044">
    <property type="protein sequence ID" value="RIH86603.1"/>
    <property type="molecule type" value="Genomic_DNA"/>
</dbReference>
<sequence length="158" mass="16644">MSRSHHGFTLIEALIIIGVLGVLLAMATLVLRPDRTAVNQAARGLSANVTRARLEAIKSNTYAGLSINTSQKSYTVWVDTDGNGLFTAGTDRVVQQVALGQGELSRVTLGTGTTLTGIVFDSRGIPQNQGGGNVVFTDLGNSYSKTVIVNAQGRARVQ</sequence>
<reference evidence="14 15" key="1">
    <citation type="submission" date="2018-08" db="EMBL/GenBank/DDBJ databases">
        <title>Meiothermus terrae DSM 26712 genome sequencing project.</title>
        <authorList>
            <person name="Da Costa M.S."/>
            <person name="Albuquerque L."/>
            <person name="Raposo P."/>
            <person name="Froufe H.J.C."/>
            <person name="Barroso C.S."/>
            <person name="Egas C."/>
        </authorList>
    </citation>
    <scope>NUCLEOTIDE SEQUENCE [LARGE SCALE GENOMIC DNA]</scope>
    <source>
        <strain evidence="14 15">DSM 26712</strain>
    </source>
</reference>
<feature type="transmembrane region" description="Helical" evidence="12">
    <location>
        <begin position="6"/>
        <end position="31"/>
    </location>
</feature>
<evidence type="ECO:0000256" key="9">
    <source>
        <dbReference type="ARBA" id="ARBA00022989"/>
    </source>
</evidence>
<keyword evidence="15" id="KW-1185">Reference proteome</keyword>
<evidence type="ECO:0000256" key="11">
    <source>
        <dbReference type="ARBA" id="ARBA00023237"/>
    </source>
</evidence>
<feature type="domain" description="General secretion pathway GspH" evidence="13">
    <location>
        <begin position="41"/>
        <end position="153"/>
    </location>
</feature>
<dbReference type="InterPro" id="IPR045584">
    <property type="entry name" value="Pilin-like"/>
</dbReference>
<evidence type="ECO:0000313" key="15">
    <source>
        <dbReference type="Proteomes" id="UP000265715"/>
    </source>
</evidence>
<keyword evidence="8" id="KW-0574">Periplasm</keyword>
<evidence type="ECO:0000256" key="3">
    <source>
        <dbReference type="ARBA" id="ARBA00004418"/>
    </source>
</evidence>
<dbReference type="GO" id="GO:0015628">
    <property type="term" value="P:protein secretion by the type II secretion system"/>
    <property type="evidence" value="ECO:0007669"/>
    <property type="project" value="InterPro"/>
</dbReference>